<proteinExistence type="predicted"/>
<accession>X1TZD8</accession>
<protein>
    <submittedName>
        <fullName evidence="1">Uncharacterized protein</fullName>
    </submittedName>
</protein>
<comment type="caution">
    <text evidence="1">The sequence shown here is derived from an EMBL/GenBank/DDBJ whole genome shotgun (WGS) entry which is preliminary data.</text>
</comment>
<evidence type="ECO:0000313" key="1">
    <source>
        <dbReference type="EMBL" id="GAJ10678.1"/>
    </source>
</evidence>
<dbReference type="EMBL" id="BARW01032203">
    <property type="protein sequence ID" value="GAJ10678.1"/>
    <property type="molecule type" value="Genomic_DNA"/>
</dbReference>
<reference evidence="1" key="1">
    <citation type="journal article" date="2014" name="Front. Microbiol.">
        <title>High frequency of phylogenetically diverse reductive dehalogenase-homologous genes in deep subseafloor sedimentary metagenomes.</title>
        <authorList>
            <person name="Kawai M."/>
            <person name="Futagami T."/>
            <person name="Toyoda A."/>
            <person name="Takaki Y."/>
            <person name="Nishi S."/>
            <person name="Hori S."/>
            <person name="Arai W."/>
            <person name="Tsubouchi T."/>
            <person name="Morono Y."/>
            <person name="Uchiyama I."/>
            <person name="Ito T."/>
            <person name="Fujiyama A."/>
            <person name="Inagaki F."/>
            <person name="Takami H."/>
        </authorList>
    </citation>
    <scope>NUCLEOTIDE SEQUENCE</scope>
    <source>
        <strain evidence="1">Expedition CK06-06</strain>
    </source>
</reference>
<dbReference type="AlphaFoldDB" id="X1TZD8"/>
<sequence>MELTLSEGRWNILKKLVAAHERLEFVGYSIHAGVEVQNAKGERGRIEWNGKGDIVKVTLPD</sequence>
<organism evidence="1">
    <name type="scientific">marine sediment metagenome</name>
    <dbReference type="NCBI Taxonomy" id="412755"/>
    <lineage>
        <taxon>unclassified sequences</taxon>
        <taxon>metagenomes</taxon>
        <taxon>ecological metagenomes</taxon>
    </lineage>
</organism>
<name>X1TZD8_9ZZZZ</name>
<gene>
    <name evidence="1" type="ORF">S12H4_51024</name>
</gene>